<gene>
    <name evidence="6" type="ORF">M9Y10_014788</name>
</gene>
<dbReference type="PANTHER" id="PTHR24348:SF22">
    <property type="entry name" value="NON-SPECIFIC SERINE_THREONINE PROTEIN KINASE"/>
    <property type="match status" value="1"/>
</dbReference>
<comment type="caution">
    <text evidence="6">The sequence shown here is derived from an EMBL/GenBank/DDBJ whole genome shotgun (WGS) entry which is preliminary data.</text>
</comment>
<dbReference type="Pfam" id="PF00069">
    <property type="entry name" value="Pkinase"/>
    <property type="match status" value="2"/>
</dbReference>
<dbReference type="PROSITE" id="PS00108">
    <property type="entry name" value="PROTEIN_KINASE_ST"/>
    <property type="match status" value="1"/>
</dbReference>
<dbReference type="PANTHER" id="PTHR24348">
    <property type="entry name" value="SERINE/THREONINE-PROTEIN KINASE UNC-51-RELATED"/>
    <property type="match status" value="1"/>
</dbReference>
<keyword evidence="7" id="KW-1185">Reference proteome</keyword>
<dbReference type="SMART" id="SM00220">
    <property type="entry name" value="S_TKc"/>
    <property type="match status" value="1"/>
</dbReference>
<evidence type="ECO:0000256" key="1">
    <source>
        <dbReference type="ARBA" id="ARBA00022679"/>
    </source>
</evidence>
<proteinExistence type="predicted"/>
<dbReference type="InterPro" id="IPR008271">
    <property type="entry name" value="Ser/Thr_kinase_AS"/>
</dbReference>
<dbReference type="SUPFAM" id="SSF56112">
    <property type="entry name" value="Protein kinase-like (PK-like)"/>
    <property type="match status" value="1"/>
</dbReference>
<name>A0ABR2L0N2_9EUKA</name>
<evidence type="ECO:0000313" key="7">
    <source>
        <dbReference type="Proteomes" id="UP001470230"/>
    </source>
</evidence>
<dbReference type="Gene3D" id="1.10.510.10">
    <property type="entry name" value="Transferase(Phosphotransferase) domain 1"/>
    <property type="match status" value="2"/>
</dbReference>
<protein>
    <recommendedName>
        <fullName evidence="5">Protein kinase domain-containing protein</fullName>
    </recommendedName>
</protein>
<feature type="domain" description="Protein kinase" evidence="5">
    <location>
        <begin position="27"/>
        <end position="366"/>
    </location>
</feature>
<sequence>MHQSKYLPYKEINEESRPKKIKKINQYLFIDKLGAGYFSKVYLALNQDKKDESTEKSKNQKLYYAAKAIRIHEDAQKSKTLEREIILLRLLDHPYIIKLYNVLYASSTDMAYLMMEFADCGTLEEAINNHVKLDEKTIASIFYQISLALLYLHSNRIVHRDVKPSNILLFSDGTAKISDFGISHFEESAESVCGTPLYQAPDLFEGVHSDLFEESEVSQSNNDDFDKKINILKENMINDKSISITKSKSSNMNCKDNNKNEKRKKKDKIYSNLNDDKVLNEWKIDPKKGDVWSLGISMYQAAYGVLPYDGRNVYEIVNNINNSPLVIPKIKGKQFSPLFVDLIKKMLEKKPSKRLSMIEVINHPFFIRFQLYLKDDQNELNPNIIINGKKFMKKCLFDIKPFKPQNYSGCQIVNINAIICPDDYKFCKKSKRSFYSFYRYTFINDNE</sequence>
<keyword evidence="2" id="KW-0547">Nucleotide-binding</keyword>
<organism evidence="6 7">
    <name type="scientific">Tritrichomonas musculus</name>
    <dbReference type="NCBI Taxonomy" id="1915356"/>
    <lineage>
        <taxon>Eukaryota</taxon>
        <taxon>Metamonada</taxon>
        <taxon>Parabasalia</taxon>
        <taxon>Tritrichomonadida</taxon>
        <taxon>Tritrichomonadidae</taxon>
        <taxon>Tritrichomonas</taxon>
    </lineage>
</organism>
<evidence type="ECO:0000259" key="5">
    <source>
        <dbReference type="PROSITE" id="PS50011"/>
    </source>
</evidence>
<dbReference type="InterPro" id="IPR000719">
    <property type="entry name" value="Prot_kinase_dom"/>
</dbReference>
<evidence type="ECO:0000256" key="2">
    <source>
        <dbReference type="ARBA" id="ARBA00022741"/>
    </source>
</evidence>
<keyword evidence="1" id="KW-0808">Transferase</keyword>
<dbReference type="EMBL" id="JAPFFF010000002">
    <property type="protein sequence ID" value="KAK8896863.1"/>
    <property type="molecule type" value="Genomic_DNA"/>
</dbReference>
<dbReference type="Proteomes" id="UP001470230">
    <property type="component" value="Unassembled WGS sequence"/>
</dbReference>
<dbReference type="PROSITE" id="PS50011">
    <property type="entry name" value="PROTEIN_KINASE_DOM"/>
    <property type="match status" value="1"/>
</dbReference>
<accession>A0ABR2L0N2</accession>
<dbReference type="InterPro" id="IPR045269">
    <property type="entry name" value="Atg1-like"/>
</dbReference>
<evidence type="ECO:0000313" key="6">
    <source>
        <dbReference type="EMBL" id="KAK8896863.1"/>
    </source>
</evidence>
<reference evidence="6 7" key="1">
    <citation type="submission" date="2024-04" db="EMBL/GenBank/DDBJ databases">
        <title>Tritrichomonas musculus Genome.</title>
        <authorList>
            <person name="Alves-Ferreira E."/>
            <person name="Grigg M."/>
            <person name="Lorenzi H."/>
            <person name="Galac M."/>
        </authorList>
    </citation>
    <scope>NUCLEOTIDE SEQUENCE [LARGE SCALE GENOMIC DNA]</scope>
    <source>
        <strain evidence="6 7">EAF2021</strain>
    </source>
</reference>
<keyword evidence="3" id="KW-0418">Kinase</keyword>
<dbReference type="InterPro" id="IPR011009">
    <property type="entry name" value="Kinase-like_dom_sf"/>
</dbReference>
<evidence type="ECO:0000256" key="4">
    <source>
        <dbReference type="ARBA" id="ARBA00022840"/>
    </source>
</evidence>
<keyword evidence="4" id="KW-0067">ATP-binding</keyword>
<evidence type="ECO:0000256" key="3">
    <source>
        <dbReference type="ARBA" id="ARBA00022777"/>
    </source>
</evidence>